<accession>A0A1M5IW07</accession>
<proteinExistence type="predicted"/>
<evidence type="ECO:0000313" key="2">
    <source>
        <dbReference type="EMBL" id="SHG32466.1"/>
    </source>
</evidence>
<feature type="signal peptide" evidence="1">
    <location>
        <begin position="1"/>
        <end position="23"/>
    </location>
</feature>
<protein>
    <recommendedName>
        <fullName evidence="4">SH3 domain-containing protein</fullName>
    </recommendedName>
</protein>
<name>A0A1M5IW07_9FLAO</name>
<dbReference type="RefSeq" id="WP_223878218.1">
    <property type="nucleotide sequence ID" value="NZ_FQVE01000005.1"/>
</dbReference>
<gene>
    <name evidence="2" type="ORF">SAMN02787073_4002</name>
</gene>
<dbReference type="Proteomes" id="UP000184108">
    <property type="component" value="Unassembled WGS sequence"/>
</dbReference>
<organism evidence="2 3">
    <name type="scientific">Chryseobacterium vrystaatense</name>
    <dbReference type="NCBI Taxonomy" id="307480"/>
    <lineage>
        <taxon>Bacteria</taxon>
        <taxon>Pseudomonadati</taxon>
        <taxon>Bacteroidota</taxon>
        <taxon>Flavobacteriia</taxon>
        <taxon>Flavobacteriales</taxon>
        <taxon>Weeksellaceae</taxon>
        <taxon>Chryseobacterium group</taxon>
        <taxon>Chryseobacterium</taxon>
    </lineage>
</organism>
<dbReference type="EMBL" id="FQVE01000005">
    <property type="protein sequence ID" value="SHG32466.1"/>
    <property type="molecule type" value="Genomic_DNA"/>
</dbReference>
<sequence>MKTTKLIFLTAALSFQCSIAQFAKIVDQDGYVNLRKQADTKSSIVGKINSDEIVYIFSPEDGNKNWLNTDYTDKNGETLSGYIHSSRIQYIESYESVPAVSVSENKAVFNSKKMTVTIESEPFNYKENKKYFSTTQYNGYKVEDQFKGQQIWGTDGTIPQTHYKSISVNMGGKTLQVPQKELENLFNINTEFAACYFDSKSETLYISMVNSDGAGGYAVLFRIEKGEYKGKTVIMPF</sequence>
<evidence type="ECO:0000313" key="3">
    <source>
        <dbReference type="Proteomes" id="UP000184108"/>
    </source>
</evidence>
<evidence type="ECO:0008006" key="4">
    <source>
        <dbReference type="Google" id="ProtNLM"/>
    </source>
</evidence>
<keyword evidence="1" id="KW-0732">Signal</keyword>
<feature type="chain" id="PRO_5013087290" description="SH3 domain-containing protein" evidence="1">
    <location>
        <begin position="24"/>
        <end position="237"/>
    </location>
</feature>
<dbReference type="Gene3D" id="2.30.30.40">
    <property type="entry name" value="SH3 Domains"/>
    <property type="match status" value="1"/>
</dbReference>
<evidence type="ECO:0000256" key="1">
    <source>
        <dbReference type="SAM" id="SignalP"/>
    </source>
</evidence>
<reference evidence="3" key="1">
    <citation type="submission" date="2016-11" db="EMBL/GenBank/DDBJ databases">
        <authorList>
            <person name="Varghese N."/>
            <person name="Submissions S."/>
        </authorList>
    </citation>
    <scope>NUCLEOTIDE SEQUENCE [LARGE SCALE GENOMIC DNA]</scope>
    <source>
        <strain evidence="3">YR203</strain>
    </source>
</reference>
<dbReference type="AlphaFoldDB" id="A0A1M5IW07"/>